<evidence type="ECO:0000313" key="1">
    <source>
        <dbReference type="EMBL" id="AOO17708.1"/>
    </source>
</evidence>
<organism evidence="1 2">
    <name type="scientific">Cyanophage S-RIM12</name>
    <dbReference type="NCBI Taxonomy" id="1278402"/>
    <lineage>
        <taxon>Viruses</taxon>
        <taxon>Duplodnaviria</taxon>
        <taxon>Heunggongvirae</taxon>
        <taxon>Uroviricota</taxon>
        <taxon>Caudoviricetes</taxon>
        <taxon>Pantevenvirales</taxon>
        <taxon>Kyanoviridae</taxon>
        <taxon>Brizovirus</taxon>
        <taxon>Brizovirus syn33</taxon>
    </lineage>
</organism>
<accession>A0A1D7SVL4</accession>
<name>A0A1D7SVL4_9CAUD</name>
<dbReference type="EMBL" id="KX349319">
    <property type="protein sequence ID" value="AOO17708.1"/>
    <property type="molecule type" value="Genomic_DNA"/>
</dbReference>
<sequence>MRIALAAIIVLCGANLLIELLDSSMMEVINERNETIQRQIDAM</sequence>
<proteinExistence type="predicted"/>
<evidence type="ECO:0000313" key="2">
    <source>
        <dbReference type="Proteomes" id="UP000223861"/>
    </source>
</evidence>
<dbReference type="Proteomes" id="UP000223861">
    <property type="component" value="Segment"/>
</dbReference>
<reference evidence="1 2" key="1">
    <citation type="journal article" date="2016" name="Environ. Microbiol.">
        <title>Genomic diversification of marine cyanophages into stable ecotypes.</title>
        <authorList>
            <person name="Marston M.F."/>
            <person name="Martiny J.B."/>
        </authorList>
    </citation>
    <scope>NUCLEOTIDE SEQUENCE [LARGE SCALE GENOMIC DNA]</scope>
    <source>
        <strain evidence="1">RW_28_1109</strain>
    </source>
</reference>
<protein>
    <submittedName>
        <fullName evidence="1">Uncharacterized protein</fullName>
    </submittedName>
</protein>
<gene>
    <name evidence="1" type="ORF">RW281109_074</name>
</gene>